<organism evidence="2 3">
    <name type="scientific">Streptomyces venetus</name>
    <dbReference type="NCBI Taxonomy" id="1701086"/>
    <lineage>
        <taxon>Bacteria</taxon>
        <taxon>Bacillati</taxon>
        <taxon>Actinomycetota</taxon>
        <taxon>Actinomycetes</taxon>
        <taxon>Kitasatosporales</taxon>
        <taxon>Streptomycetaceae</taxon>
        <taxon>Streptomyces</taxon>
    </lineage>
</organism>
<feature type="transmembrane region" description="Helical" evidence="1">
    <location>
        <begin position="132"/>
        <end position="150"/>
    </location>
</feature>
<dbReference type="Proteomes" id="UP001501115">
    <property type="component" value="Unassembled WGS sequence"/>
</dbReference>
<evidence type="ECO:0000313" key="2">
    <source>
        <dbReference type="EMBL" id="GAA4294324.1"/>
    </source>
</evidence>
<dbReference type="EMBL" id="BAABET010000001">
    <property type="protein sequence ID" value="GAA4294324.1"/>
    <property type="molecule type" value="Genomic_DNA"/>
</dbReference>
<reference evidence="3" key="1">
    <citation type="journal article" date="2019" name="Int. J. Syst. Evol. Microbiol.">
        <title>The Global Catalogue of Microorganisms (GCM) 10K type strain sequencing project: providing services to taxonomists for standard genome sequencing and annotation.</title>
        <authorList>
            <consortium name="The Broad Institute Genomics Platform"/>
            <consortium name="The Broad Institute Genome Sequencing Center for Infectious Disease"/>
            <person name="Wu L."/>
            <person name="Ma J."/>
        </authorList>
    </citation>
    <scope>NUCLEOTIDE SEQUENCE [LARGE SCALE GENOMIC DNA]</scope>
    <source>
        <strain evidence="3">JCM 31290</strain>
    </source>
</reference>
<name>A0ABP8F461_9ACTN</name>
<keyword evidence="1" id="KW-0812">Transmembrane</keyword>
<keyword evidence="1" id="KW-0472">Membrane</keyword>
<accession>A0ABP8F461</accession>
<comment type="caution">
    <text evidence="2">The sequence shown here is derived from an EMBL/GenBank/DDBJ whole genome shotgun (WGS) entry which is preliminary data.</text>
</comment>
<protein>
    <submittedName>
        <fullName evidence="2">Uncharacterized protein</fullName>
    </submittedName>
</protein>
<keyword evidence="1" id="KW-1133">Transmembrane helix</keyword>
<gene>
    <name evidence="2" type="ORF">GCM10023086_06330</name>
</gene>
<feature type="transmembrane region" description="Helical" evidence="1">
    <location>
        <begin position="79"/>
        <end position="97"/>
    </location>
</feature>
<proteinExistence type="predicted"/>
<keyword evidence="3" id="KW-1185">Reference proteome</keyword>
<sequence>MFYAGAMYNNAFYSYFRLQSFSLGLSFTEIALKSLQLITMPVLAVMTVMVIMPRLPQALASLGLSERITRSAQQVGTEIARRHLLFVLAGLCLMAFWPYVQPFGWTAPVTVAFGLLMGLFTPGDQKPWQRGVSLTMAALLLVWAAGMAAGQQGRAAAERTADHLVSRTAVVVLSTDRLSMPGSPGPLVEDLGKDQHYRYRYSQLRLLVQRDQRYYALPLGWHHHTGPTYVIVDDDNLRIELYPGTQPPR</sequence>
<evidence type="ECO:0000313" key="3">
    <source>
        <dbReference type="Proteomes" id="UP001501115"/>
    </source>
</evidence>
<evidence type="ECO:0000256" key="1">
    <source>
        <dbReference type="SAM" id="Phobius"/>
    </source>
</evidence>